<dbReference type="CDD" id="cd24049">
    <property type="entry name" value="ASKHA_NBD_PilM"/>
    <property type="match status" value="1"/>
</dbReference>
<dbReference type="Proteomes" id="UP000034952">
    <property type="component" value="Unassembled WGS sequence"/>
</dbReference>
<dbReference type="Pfam" id="PF11104">
    <property type="entry name" value="PilM_2"/>
    <property type="match status" value="1"/>
</dbReference>
<feature type="transmembrane region" description="Helical" evidence="1">
    <location>
        <begin position="342"/>
        <end position="362"/>
    </location>
</feature>
<dbReference type="InterPro" id="IPR043129">
    <property type="entry name" value="ATPase_NBD"/>
</dbReference>
<evidence type="ECO:0000313" key="2">
    <source>
        <dbReference type="EMBL" id="KKP66507.1"/>
    </source>
</evidence>
<protein>
    <submittedName>
        <fullName evidence="2">Type IV pilus assembly protein PilM</fullName>
    </submittedName>
</protein>
<dbReference type="EMBL" id="LBPY01000006">
    <property type="protein sequence ID" value="KKP66507.1"/>
    <property type="molecule type" value="Genomic_DNA"/>
</dbReference>
<accession>A0A0G0EGT9</accession>
<comment type="caution">
    <text evidence="2">The sequence shown here is derived from an EMBL/GenBank/DDBJ whole genome shotgun (WGS) entry which is preliminary data.</text>
</comment>
<proteinExistence type="predicted"/>
<evidence type="ECO:0000256" key="1">
    <source>
        <dbReference type="SAM" id="Phobius"/>
    </source>
</evidence>
<gene>
    <name evidence="2" type="ORF">UR64_C0006G0034</name>
</gene>
<keyword evidence="1" id="KW-0812">Transmembrane</keyword>
<sequence>MKQSYNRYFPTPSYLAMNSFAVDISDQSIKYGELLTTPLGLRLGRFGKEKIPQGVVASGKIEDEEQLVSILKELKKKENLNFVRVSLPEEQMYLFTLSLPKAREDNLREMILLQIEEHIPLKATDTVFEYEIISSSDKNILLEVSAIAVITIESYLSVFKKAGITPLSFELEAQAIARAVIPTQDQDPVMIVDFGDTRTGVSIVHDGKVFFTTTLDLGGINLTNMIAKNFSLSFEKAEEMKRSYGLDGISNIEDIFPIILNGISVLRDELNKQYQYWKSHENCGIKHDQINRIVLCGGDANLTGLSDYLEASMGIKVDHANAWVNISDMNISVPDMSFEESLGYATVLGLALGGFSYSSSPIMNVLPQKEKFDINREYWKRFIIIFMLSLSLVMFISTFLLLPSYFFSASKQDIFENKLEEFNNNNKNLASLNLDSTISDINTKLDLLASVKSEYSVYEDILKVVLSNRTDGVTFSQIILSQKKDKSLALEIHGTARDRVALRNFKAALDINPSFSVVNLPISSFLEKTGLNFAVYLTLK</sequence>
<keyword evidence="1" id="KW-1133">Transmembrane helix</keyword>
<evidence type="ECO:0000313" key="3">
    <source>
        <dbReference type="Proteomes" id="UP000034952"/>
    </source>
</evidence>
<organism evidence="2 3">
    <name type="scientific">Candidatus Nomurabacteria bacterium GW2011_GWE1_35_16</name>
    <dbReference type="NCBI Taxonomy" id="1618761"/>
    <lineage>
        <taxon>Bacteria</taxon>
        <taxon>Candidatus Nomuraibacteriota</taxon>
    </lineage>
</organism>
<name>A0A0G0EGT9_9BACT</name>
<dbReference type="PANTHER" id="PTHR32432:SF3">
    <property type="entry name" value="ETHANOLAMINE UTILIZATION PROTEIN EUTJ"/>
    <property type="match status" value="1"/>
</dbReference>
<dbReference type="InterPro" id="IPR005883">
    <property type="entry name" value="PilM"/>
</dbReference>
<dbReference type="PANTHER" id="PTHR32432">
    <property type="entry name" value="CELL DIVISION PROTEIN FTSA-RELATED"/>
    <property type="match status" value="1"/>
</dbReference>
<dbReference type="Gene3D" id="3.30.420.40">
    <property type="match status" value="2"/>
</dbReference>
<dbReference type="Gene3D" id="3.30.1490.300">
    <property type="match status" value="1"/>
</dbReference>
<reference evidence="2 3" key="1">
    <citation type="journal article" date="2015" name="Nature">
        <title>rRNA introns, odd ribosomes, and small enigmatic genomes across a large radiation of phyla.</title>
        <authorList>
            <person name="Brown C.T."/>
            <person name="Hug L.A."/>
            <person name="Thomas B.C."/>
            <person name="Sharon I."/>
            <person name="Castelle C.J."/>
            <person name="Singh A."/>
            <person name="Wilkins M.J."/>
            <person name="Williams K.H."/>
            <person name="Banfield J.F."/>
        </authorList>
    </citation>
    <scope>NUCLEOTIDE SEQUENCE [LARGE SCALE GENOMIC DNA]</scope>
</reference>
<dbReference type="AlphaFoldDB" id="A0A0G0EGT9"/>
<feature type="transmembrane region" description="Helical" evidence="1">
    <location>
        <begin position="382"/>
        <end position="407"/>
    </location>
</feature>
<dbReference type="SUPFAM" id="SSF53067">
    <property type="entry name" value="Actin-like ATPase domain"/>
    <property type="match status" value="2"/>
</dbReference>
<dbReference type="InterPro" id="IPR050696">
    <property type="entry name" value="FtsA/MreB"/>
</dbReference>
<keyword evidence="1" id="KW-0472">Membrane</keyword>